<keyword evidence="7" id="KW-1185">Reference proteome</keyword>
<evidence type="ECO:0000256" key="2">
    <source>
        <dbReference type="ARBA" id="ARBA00022801"/>
    </source>
</evidence>
<feature type="compositionally biased region" description="Low complexity" evidence="4">
    <location>
        <begin position="660"/>
        <end position="675"/>
    </location>
</feature>
<gene>
    <name evidence="6" type="ORF">F5X68DRAFT_49037</name>
</gene>
<protein>
    <recommendedName>
        <fullName evidence="3">Phosphodiesterase</fullName>
        <ecNumber evidence="3">3.1.4.-</ecNumber>
    </recommendedName>
</protein>
<comment type="similarity">
    <text evidence="3">Belongs to the cyclic nucleotide phosphodiesterase family.</text>
</comment>
<dbReference type="Gene3D" id="1.10.1300.10">
    <property type="entry name" value="3'5'-cyclic nucleotide phosphodiesterase, catalytic domain"/>
    <property type="match status" value="1"/>
</dbReference>
<feature type="compositionally biased region" description="Basic and acidic residues" evidence="4">
    <location>
        <begin position="633"/>
        <end position="642"/>
    </location>
</feature>
<dbReference type="InterPro" id="IPR036971">
    <property type="entry name" value="PDEase_catalytic_dom_sf"/>
</dbReference>
<accession>A0A9P9AFV9</accession>
<comment type="caution">
    <text evidence="6">The sequence shown here is derived from an EMBL/GenBank/DDBJ whole genome shotgun (WGS) entry which is preliminary data.</text>
</comment>
<evidence type="ECO:0000313" key="6">
    <source>
        <dbReference type="EMBL" id="KAH6694105.1"/>
    </source>
</evidence>
<dbReference type="EC" id="3.1.4.-" evidence="3"/>
<feature type="compositionally biased region" description="Polar residues" evidence="4">
    <location>
        <begin position="680"/>
        <end position="691"/>
    </location>
</feature>
<dbReference type="EMBL" id="JAGSXJ010000003">
    <property type="protein sequence ID" value="KAH6694105.1"/>
    <property type="molecule type" value="Genomic_DNA"/>
</dbReference>
<feature type="compositionally biased region" description="Polar residues" evidence="4">
    <location>
        <begin position="757"/>
        <end position="766"/>
    </location>
</feature>
<dbReference type="Pfam" id="PF00233">
    <property type="entry name" value="PDEase_I"/>
    <property type="match status" value="1"/>
</dbReference>
<dbReference type="GO" id="GO:0004114">
    <property type="term" value="F:3',5'-cyclic-nucleotide phosphodiesterase activity"/>
    <property type="evidence" value="ECO:0007669"/>
    <property type="project" value="InterPro"/>
</dbReference>
<dbReference type="InterPro" id="IPR003607">
    <property type="entry name" value="HD/PDEase_dom"/>
</dbReference>
<feature type="compositionally biased region" description="Basic and acidic residues" evidence="4">
    <location>
        <begin position="767"/>
        <end position="776"/>
    </location>
</feature>
<dbReference type="PANTHER" id="PTHR11347">
    <property type="entry name" value="CYCLIC NUCLEOTIDE PHOSPHODIESTERASE"/>
    <property type="match status" value="1"/>
</dbReference>
<dbReference type="InterPro" id="IPR002073">
    <property type="entry name" value="PDEase_catalytic_dom"/>
</dbReference>
<feature type="domain" description="PDEase" evidence="5">
    <location>
        <begin position="282"/>
        <end position="634"/>
    </location>
</feature>
<keyword evidence="2 3" id="KW-0378">Hydrolase</keyword>
<dbReference type="GO" id="GO:0046872">
    <property type="term" value="F:metal ion binding"/>
    <property type="evidence" value="ECO:0007669"/>
    <property type="project" value="UniProtKB-KW"/>
</dbReference>
<feature type="region of interest" description="Disordered" evidence="4">
    <location>
        <begin position="115"/>
        <end position="140"/>
    </location>
</feature>
<dbReference type="SUPFAM" id="SSF109604">
    <property type="entry name" value="HD-domain/PDEase-like"/>
    <property type="match status" value="1"/>
</dbReference>
<proteinExistence type="inferred from homology"/>
<dbReference type="SMART" id="SM00471">
    <property type="entry name" value="HDc"/>
    <property type="match status" value="1"/>
</dbReference>
<comment type="cofactor">
    <cofactor evidence="3">
        <name>a divalent metal cation</name>
        <dbReference type="ChEBI" id="CHEBI:60240"/>
    </cofactor>
    <text evidence="3">Binds 2 divalent metal cations per subunit. Site 1 may preferentially bind zinc ions, while site 2 has a preference for magnesium and/or manganese ions.</text>
</comment>
<sequence length="888" mass="98420">MNHTSLCVIYINRRFLQDRLIPPGLHNDITNPPNIEWEADDLRQDVEVLQEAFGTGSSLFHRRIDRSQLVVTADTDSTVFICSTGTACLNKLFDIQEGSLIDLRPAMVLIDIPDDERIPEEAPQRSRSPSPLSRPSSCEAEIHTPDEEVYGLRLLQRIMTEAHLRNLSKLVVPILLVGQSGNDQQLDATGSRPFDRRFVLRCLDRGAGDVIIRPMQAKCMMSLEVHAHRVKKDAAREQQTILELRRGRKRSWVGVNEEKPFAYLREAMVSDLMKHICRLSLGEDDRITNAGFAVSRERRAAIAMAIGKWHFCAHDFSDDELLVAALYMFQHALSMPELERWRIPTDQLVNFLVACRAAYNNFVPYHNFRHVIDVLQATFNFLVHIGTIAPYPAEGGGLPPTKSPVAELLYPFDGLTLLITAIGHDVGHPGVNNGFLVKLNAPLAQLYNDRSVLESFHCAAYSQILRRYWSTAFEDTKMRSLMISSILATDMGLHFDYMKKLGDLQEKLQVDNSTDAWNGRMVEEQRALACSLLIKCADISNVARRHDTALQWTHILADEFSRQASMETELDIPSSLLAPPNPDPVSLAKSQLGFMNMFALPLFQGVADIMPAMQYTVDELDRNTALFERQVQEARAKEDPVRKRLLRDGTFSPRTLSFAADPDTQGTPTPQAGTPIPDSGTPSTLTDGNKTVEQDTPAPERTTEPIEDTIQAPSTSAATETAPEIQTNGFVPSFSSVAHFAASDPFGAEGPTVTDAVHTQPQQGQKRCSEVTEESHAGQCPPDCASQATSATTGKMPISPSTRGTSIVSGESVDRRTSIAKVTASTHDMTTATHDVSPMNGSIGKSEGEMVRSVKKKSSRFRMNNFNFFRRNKTSSPTPPVPTNDGLN</sequence>
<evidence type="ECO:0000256" key="1">
    <source>
        <dbReference type="ARBA" id="ARBA00022723"/>
    </source>
</evidence>
<reference evidence="6" key="1">
    <citation type="journal article" date="2021" name="Nat. Commun.">
        <title>Genetic determinants of endophytism in the Arabidopsis root mycobiome.</title>
        <authorList>
            <person name="Mesny F."/>
            <person name="Miyauchi S."/>
            <person name="Thiergart T."/>
            <person name="Pickel B."/>
            <person name="Atanasova L."/>
            <person name="Karlsson M."/>
            <person name="Huettel B."/>
            <person name="Barry K.W."/>
            <person name="Haridas S."/>
            <person name="Chen C."/>
            <person name="Bauer D."/>
            <person name="Andreopoulos W."/>
            <person name="Pangilinan J."/>
            <person name="LaButti K."/>
            <person name="Riley R."/>
            <person name="Lipzen A."/>
            <person name="Clum A."/>
            <person name="Drula E."/>
            <person name="Henrissat B."/>
            <person name="Kohler A."/>
            <person name="Grigoriev I.V."/>
            <person name="Martin F.M."/>
            <person name="Hacquard S."/>
        </authorList>
    </citation>
    <scope>NUCLEOTIDE SEQUENCE</scope>
    <source>
        <strain evidence="6">MPI-SDFR-AT-0117</strain>
    </source>
</reference>
<dbReference type="PROSITE" id="PS00126">
    <property type="entry name" value="PDEASE_I_1"/>
    <property type="match status" value="1"/>
</dbReference>
<dbReference type="InterPro" id="IPR023174">
    <property type="entry name" value="PDEase_CS"/>
</dbReference>
<dbReference type="CDD" id="cd00077">
    <property type="entry name" value="HDc"/>
    <property type="match status" value="1"/>
</dbReference>
<evidence type="ECO:0000313" key="7">
    <source>
        <dbReference type="Proteomes" id="UP000770015"/>
    </source>
</evidence>
<organism evidence="6 7">
    <name type="scientific">Plectosphaerella plurivora</name>
    <dbReference type="NCBI Taxonomy" id="936078"/>
    <lineage>
        <taxon>Eukaryota</taxon>
        <taxon>Fungi</taxon>
        <taxon>Dikarya</taxon>
        <taxon>Ascomycota</taxon>
        <taxon>Pezizomycotina</taxon>
        <taxon>Sordariomycetes</taxon>
        <taxon>Hypocreomycetidae</taxon>
        <taxon>Glomerellales</taxon>
        <taxon>Plectosphaerellaceae</taxon>
        <taxon>Plectosphaerella</taxon>
    </lineage>
</organism>
<dbReference type="OrthoDB" id="546632at2759"/>
<feature type="compositionally biased region" description="Basic and acidic residues" evidence="4">
    <location>
        <begin position="115"/>
        <end position="124"/>
    </location>
</feature>
<evidence type="ECO:0000256" key="4">
    <source>
        <dbReference type="SAM" id="MobiDB-lite"/>
    </source>
</evidence>
<dbReference type="GO" id="GO:0007165">
    <property type="term" value="P:signal transduction"/>
    <property type="evidence" value="ECO:0007669"/>
    <property type="project" value="InterPro"/>
</dbReference>
<dbReference type="Proteomes" id="UP000770015">
    <property type="component" value="Unassembled WGS sequence"/>
</dbReference>
<feature type="region of interest" description="Disordered" evidence="4">
    <location>
        <begin position="633"/>
        <end position="722"/>
    </location>
</feature>
<name>A0A9P9AFV9_9PEZI</name>
<feature type="compositionally biased region" description="Low complexity" evidence="4">
    <location>
        <begin position="125"/>
        <end position="137"/>
    </location>
</feature>
<feature type="compositionally biased region" description="Polar residues" evidence="4">
    <location>
        <begin position="823"/>
        <end position="834"/>
    </location>
</feature>
<feature type="compositionally biased region" description="Polar residues" evidence="4">
    <location>
        <begin position="786"/>
        <end position="809"/>
    </location>
</feature>
<dbReference type="PROSITE" id="PS51845">
    <property type="entry name" value="PDEASE_I_2"/>
    <property type="match status" value="1"/>
</dbReference>
<keyword evidence="1 3" id="KW-0479">Metal-binding</keyword>
<feature type="region of interest" description="Disordered" evidence="4">
    <location>
        <begin position="747"/>
        <end position="888"/>
    </location>
</feature>
<feature type="compositionally biased region" description="Low complexity" evidence="4">
    <location>
        <begin position="712"/>
        <end position="722"/>
    </location>
</feature>
<dbReference type="AlphaFoldDB" id="A0A9P9AFV9"/>
<evidence type="ECO:0000259" key="5">
    <source>
        <dbReference type="PROSITE" id="PS51845"/>
    </source>
</evidence>
<evidence type="ECO:0000256" key="3">
    <source>
        <dbReference type="RuleBase" id="RU363067"/>
    </source>
</evidence>